<dbReference type="STRING" id="3818.A0A445AEH9"/>
<reference evidence="3 4" key="1">
    <citation type="submission" date="2019-01" db="EMBL/GenBank/DDBJ databases">
        <title>Sequencing of cultivated peanut Arachis hypogaea provides insights into genome evolution and oil improvement.</title>
        <authorList>
            <person name="Chen X."/>
        </authorList>
    </citation>
    <scope>NUCLEOTIDE SEQUENCE [LARGE SCALE GENOMIC DNA]</scope>
    <source>
        <strain evidence="4">cv. Fuhuasheng</strain>
        <tissue evidence="3">Leaves</tissue>
    </source>
</reference>
<organism evidence="3 4">
    <name type="scientific">Arachis hypogaea</name>
    <name type="common">Peanut</name>
    <dbReference type="NCBI Taxonomy" id="3818"/>
    <lineage>
        <taxon>Eukaryota</taxon>
        <taxon>Viridiplantae</taxon>
        <taxon>Streptophyta</taxon>
        <taxon>Embryophyta</taxon>
        <taxon>Tracheophyta</taxon>
        <taxon>Spermatophyta</taxon>
        <taxon>Magnoliopsida</taxon>
        <taxon>eudicotyledons</taxon>
        <taxon>Gunneridae</taxon>
        <taxon>Pentapetalae</taxon>
        <taxon>rosids</taxon>
        <taxon>fabids</taxon>
        <taxon>Fabales</taxon>
        <taxon>Fabaceae</taxon>
        <taxon>Papilionoideae</taxon>
        <taxon>50 kb inversion clade</taxon>
        <taxon>dalbergioids sensu lato</taxon>
        <taxon>Dalbergieae</taxon>
        <taxon>Pterocarpus clade</taxon>
        <taxon>Arachis</taxon>
    </lineage>
</organism>
<protein>
    <recommendedName>
        <fullName evidence="2">FAR1 domain-containing protein</fullName>
    </recommendedName>
</protein>
<sequence length="263" mass="30439">MAESGYEMLDEEAGDYGDVLQLSKEEIMNKAFRSDEAAYEFYRRLGKYFGFGIRKGDSGKDESGRVICRRFFCNRAGLRQRHHYDRLDRQRGHRPEMQTNCEAKLSVYLDVVSGIWRVRKIVLDHNHDLTPAYMHEHLTRIPEKLVLKRWHKDAKSLDKYAEITEVGSEIGFLLRHGARHAAAQWMLYVGARSPSSFTQALNGLHTLCQELNRGLENVRQKKALDTVDLHDPVVAKTKGALRVRRQGGRKRRCTRCRKTGHTK</sequence>
<accession>A0A445AEH9</accession>
<dbReference type="EMBL" id="SDMP01000012">
    <property type="protein sequence ID" value="RYR24835.1"/>
    <property type="molecule type" value="Genomic_DNA"/>
</dbReference>
<evidence type="ECO:0000313" key="4">
    <source>
        <dbReference type="Proteomes" id="UP000289738"/>
    </source>
</evidence>
<proteinExistence type="predicted"/>
<feature type="domain" description="FAR1" evidence="2">
    <location>
        <begin position="40"/>
        <end position="130"/>
    </location>
</feature>
<evidence type="ECO:0000256" key="1">
    <source>
        <dbReference type="SAM" id="MobiDB-lite"/>
    </source>
</evidence>
<gene>
    <name evidence="3" type="ORF">Ahy_B02g058380</name>
</gene>
<dbReference type="AlphaFoldDB" id="A0A445AEH9"/>
<name>A0A445AEH9_ARAHY</name>
<feature type="region of interest" description="Disordered" evidence="1">
    <location>
        <begin position="244"/>
        <end position="263"/>
    </location>
</feature>
<evidence type="ECO:0000259" key="2">
    <source>
        <dbReference type="Pfam" id="PF03101"/>
    </source>
</evidence>
<keyword evidence="4" id="KW-1185">Reference proteome</keyword>
<dbReference type="Proteomes" id="UP000289738">
    <property type="component" value="Chromosome B02"/>
</dbReference>
<dbReference type="PANTHER" id="PTHR46328">
    <property type="entry name" value="FAR-RED IMPAIRED RESPONSIVE (FAR1) FAMILY PROTEIN-RELATED"/>
    <property type="match status" value="1"/>
</dbReference>
<evidence type="ECO:0000313" key="3">
    <source>
        <dbReference type="EMBL" id="RYR24835.1"/>
    </source>
</evidence>
<dbReference type="Pfam" id="PF03101">
    <property type="entry name" value="FAR1"/>
    <property type="match status" value="1"/>
</dbReference>
<comment type="caution">
    <text evidence="3">The sequence shown here is derived from an EMBL/GenBank/DDBJ whole genome shotgun (WGS) entry which is preliminary data.</text>
</comment>
<dbReference type="InterPro" id="IPR004330">
    <property type="entry name" value="FAR1_DNA_bnd_dom"/>
</dbReference>